<dbReference type="InterPro" id="IPR003754">
    <property type="entry name" value="4pyrrol_synth_uPrphyn_synth"/>
</dbReference>
<evidence type="ECO:0000256" key="4">
    <source>
        <dbReference type="ARBA" id="ARBA00023239"/>
    </source>
</evidence>
<feature type="domain" description="Tetrapyrrole biosynthesis uroporphyrinogen III synthase" evidence="10">
    <location>
        <begin position="14"/>
        <end position="231"/>
    </location>
</feature>
<keyword evidence="5 9" id="KW-0627">Porphyrin biosynthesis</keyword>
<dbReference type="PANTHER" id="PTHR38042">
    <property type="entry name" value="UROPORPHYRINOGEN-III SYNTHASE, CHLOROPLASTIC"/>
    <property type="match status" value="1"/>
</dbReference>
<comment type="pathway">
    <text evidence="1 9">Porphyrin-containing compound metabolism; protoporphyrin-IX biosynthesis; coproporphyrinogen-III from 5-aminolevulinate: step 3/4.</text>
</comment>
<comment type="catalytic activity">
    <reaction evidence="8 9">
        <text>hydroxymethylbilane = uroporphyrinogen III + H2O</text>
        <dbReference type="Rhea" id="RHEA:18965"/>
        <dbReference type="ChEBI" id="CHEBI:15377"/>
        <dbReference type="ChEBI" id="CHEBI:57308"/>
        <dbReference type="ChEBI" id="CHEBI:57845"/>
        <dbReference type="EC" id="4.2.1.75"/>
    </reaction>
</comment>
<proteinExistence type="inferred from homology"/>
<evidence type="ECO:0000256" key="8">
    <source>
        <dbReference type="ARBA" id="ARBA00048617"/>
    </source>
</evidence>
<organism evidence="11 12">
    <name type="scientific">Roseibium sediminicola</name>
    <dbReference type="NCBI Taxonomy" id="2933272"/>
    <lineage>
        <taxon>Bacteria</taxon>
        <taxon>Pseudomonadati</taxon>
        <taxon>Pseudomonadota</taxon>
        <taxon>Alphaproteobacteria</taxon>
        <taxon>Hyphomicrobiales</taxon>
        <taxon>Stappiaceae</taxon>
        <taxon>Roseibium</taxon>
    </lineage>
</organism>
<dbReference type="GO" id="GO:0004852">
    <property type="term" value="F:uroporphyrinogen-III synthase activity"/>
    <property type="evidence" value="ECO:0007669"/>
    <property type="project" value="UniProtKB-EC"/>
</dbReference>
<dbReference type="EMBL" id="JALNMJ010000005">
    <property type="protein sequence ID" value="MCK7612477.1"/>
    <property type="molecule type" value="Genomic_DNA"/>
</dbReference>
<dbReference type="EC" id="4.2.1.75" evidence="3 9"/>
<evidence type="ECO:0000256" key="9">
    <source>
        <dbReference type="RuleBase" id="RU366031"/>
    </source>
</evidence>
<evidence type="ECO:0000256" key="7">
    <source>
        <dbReference type="ARBA" id="ARBA00040167"/>
    </source>
</evidence>
<evidence type="ECO:0000256" key="2">
    <source>
        <dbReference type="ARBA" id="ARBA00008133"/>
    </source>
</evidence>
<dbReference type="RefSeq" id="WP_248153446.1">
    <property type="nucleotide sequence ID" value="NZ_JALNMJ010000005.1"/>
</dbReference>
<evidence type="ECO:0000313" key="11">
    <source>
        <dbReference type="EMBL" id="MCK7612477.1"/>
    </source>
</evidence>
<evidence type="ECO:0000256" key="6">
    <source>
        <dbReference type="ARBA" id="ARBA00037589"/>
    </source>
</evidence>
<evidence type="ECO:0000256" key="5">
    <source>
        <dbReference type="ARBA" id="ARBA00023244"/>
    </source>
</evidence>
<protein>
    <recommendedName>
        <fullName evidence="7 9">Uroporphyrinogen-III synthase</fullName>
        <ecNumber evidence="3 9">4.2.1.75</ecNumber>
    </recommendedName>
</protein>
<evidence type="ECO:0000256" key="3">
    <source>
        <dbReference type="ARBA" id="ARBA00013109"/>
    </source>
</evidence>
<dbReference type="Pfam" id="PF02602">
    <property type="entry name" value="HEM4"/>
    <property type="match status" value="1"/>
</dbReference>
<evidence type="ECO:0000259" key="10">
    <source>
        <dbReference type="Pfam" id="PF02602"/>
    </source>
</evidence>
<comment type="function">
    <text evidence="6 9">Catalyzes cyclization of the linear tetrapyrrole, hydroxymethylbilane, to the macrocyclic uroporphyrinogen III.</text>
</comment>
<sequence length="238" mass="25653">MRFLVTRPQPECRRTAERLRAAGHRADEAPVLHCVENPPARFDLAHVSALALTSRRAIAVLAGHRQSAELRNLPVYTVGDATAEAARQAGFGQIFSADGDVAALAKLILDGRDRIEPGSVLYPAAQDRAGDLEGLLSGGKLSCRTIDVYRMVQVDSLPEEVVSALQTNAFDCVLIYSRRSAEAFRALLAAACPDHNFRQLPVYALSQQAGAPLSEIMDVRVAPAPNENALLDLALTQC</sequence>
<comment type="similarity">
    <text evidence="2 9">Belongs to the uroporphyrinogen-III synthase family.</text>
</comment>
<reference evidence="11" key="1">
    <citation type="submission" date="2022-04" db="EMBL/GenBank/DDBJ databases">
        <title>Roseibium sp. CAU 1639 isolated from mud.</title>
        <authorList>
            <person name="Kim W."/>
        </authorList>
    </citation>
    <scope>NUCLEOTIDE SEQUENCE</scope>
    <source>
        <strain evidence="11">CAU 1639</strain>
    </source>
</reference>
<dbReference type="Proteomes" id="UP001431221">
    <property type="component" value="Unassembled WGS sequence"/>
</dbReference>
<dbReference type="InterPro" id="IPR036108">
    <property type="entry name" value="4pyrrol_syn_uPrphyn_synt_sf"/>
</dbReference>
<accession>A0ABT0GTR9</accession>
<dbReference type="PANTHER" id="PTHR38042:SF1">
    <property type="entry name" value="UROPORPHYRINOGEN-III SYNTHASE, CHLOROPLASTIC"/>
    <property type="match status" value="1"/>
</dbReference>
<name>A0ABT0GTR9_9HYPH</name>
<keyword evidence="4 9" id="KW-0456">Lyase</keyword>
<dbReference type="InterPro" id="IPR039793">
    <property type="entry name" value="UROS/Hem4"/>
</dbReference>
<dbReference type="SUPFAM" id="SSF69618">
    <property type="entry name" value="HemD-like"/>
    <property type="match status" value="1"/>
</dbReference>
<dbReference type="CDD" id="cd06578">
    <property type="entry name" value="HemD"/>
    <property type="match status" value="1"/>
</dbReference>
<keyword evidence="12" id="KW-1185">Reference proteome</keyword>
<comment type="caution">
    <text evidence="11">The sequence shown here is derived from an EMBL/GenBank/DDBJ whole genome shotgun (WGS) entry which is preliminary data.</text>
</comment>
<dbReference type="Gene3D" id="3.40.50.10090">
    <property type="match status" value="2"/>
</dbReference>
<evidence type="ECO:0000256" key="1">
    <source>
        <dbReference type="ARBA" id="ARBA00004772"/>
    </source>
</evidence>
<gene>
    <name evidence="11" type="ORF">M0H32_09920</name>
</gene>
<evidence type="ECO:0000313" key="12">
    <source>
        <dbReference type="Proteomes" id="UP001431221"/>
    </source>
</evidence>